<proteinExistence type="inferred from homology"/>
<dbReference type="PANTHER" id="PTHR10953:SF102">
    <property type="entry name" value="ADENYLYLTRANSFERASE AND SULFURTRANSFERASE MOCS3"/>
    <property type="match status" value="1"/>
</dbReference>
<dbReference type="GO" id="GO:0004792">
    <property type="term" value="F:thiosulfate-cyanide sulfurtransferase activity"/>
    <property type="evidence" value="ECO:0007669"/>
    <property type="project" value="TreeGrafter"/>
</dbReference>
<dbReference type="GO" id="GO:0008641">
    <property type="term" value="F:ubiquitin-like modifier activating enzyme activity"/>
    <property type="evidence" value="ECO:0007669"/>
    <property type="project" value="InterPro"/>
</dbReference>
<protein>
    <submittedName>
        <fullName evidence="3">Molybdopterin biosynthesis protein MoeB</fullName>
    </submittedName>
</protein>
<dbReference type="STRING" id="1236971.JCM9152_2146"/>
<evidence type="ECO:0000259" key="2">
    <source>
        <dbReference type="Pfam" id="PF00899"/>
    </source>
</evidence>
<dbReference type="Gene3D" id="3.40.50.720">
    <property type="entry name" value="NAD(P)-binding Rossmann-like Domain"/>
    <property type="match status" value="1"/>
</dbReference>
<accession>W4QF47</accession>
<dbReference type="SUPFAM" id="SSF69572">
    <property type="entry name" value="Activating enzymes of the ubiquitin-like proteins"/>
    <property type="match status" value="1"/>
</dbReference>
<comment type="similarity">
    <text evidence="1">Belongs to the HesA/MoeB/ThiF family.</text>
</comment>
<dbReference type="InterPro" id="IPR000594">
    <property type="entry name" value="ThiF_NAD_FAD-bd"/>
</dbReference>
<feature type="domain" description="THIF-type NAD/FAD binding fold" evidence="2">
    <location>
        <begin position="10"/>
        <end position="245"/>
    </location>
</feature>
<dbReference type="GO" id="GO:0016779">
    <property type="term" value="F:nucleotidyltransferase activity"/>
    <property type="evidence" value="ECO:0007669"/>
    <property type="project" value="TreeGrafter"/>
</dbReference>
<comment type="caution">
    <text evidence="3">The sequence shown here is derived from an EMBL/GenBank/DDBJ whole genome shotgun (WGS) entry which is preliminary data.</text>
</comment>
<dbReference type="InterPro" id="IPR035985">
    <property type="entry name" value="Ubiquitin-activating_enz"/>
</dbReference>
<evidence type="ECO:0000313" key="4">
    <source>
        <dbReference type="Proteomes" id="UP000018895"/>
    </source>
</evidence>
<dbReference type="InterPro" id="IPR045886">
    <property type="entry name" value="ThiF/MoeB/HesA"/>
</dbReference>
<dbReference type="GO" id="GO:0008146">
    <property type="term" value="F:sulfotransferase activity"/>
    <property type="evidence" value="ECO:0007669"/>
    <property type="project" value="TreeGrafter"/>
</dbReference>
<dbReference type="RefSeq" id="WP_035343646.1">
    <property type="nucleotide sequence ID" value="NZ_BAUU01000013.1"/>
</dbReference>
<organism evidence="3 4">
    <name type="scientific">Halalkalibacter hemicellulosilyticusJCM 9152</name>
    <dbReference type="NCBI Taxonomy" id="1236971"/>
    <lineage>
        <taxon>Bacteria</taxon>
        <taxon>Bacillati</taxon>
        <taxon>Bacillota</taxon>
        <taxon>Bacilli</taxon>
        <taxon>Bacillales</taxon>
        <taxon>Bacillaceae</taxon>
        <taxon>Halalkalibacter</taxon>
    </lineage>
</organism>
<dbReference type="Pfam" id="PF00899">
    <property type="entry name" value="ThiF"/>
    <property type="match status" value="1"/>
</dbReference>
<keyword evidence="4" id="KW-1185">Reference proteome</keyword>
<dbReference type="OrthoDB" id="9804286at2"/>
<dbReference type="AlphaFoldDB" id="W4QF47"/>
<evidence type="ECO:0000256" key="1">
    <source>
        <dbReference type="ARBA" id="ARBA00009919"/>
    </source>
</evidence>
<dbReference type="PANTHER" id="PTHR10953">
    <property type="entry name" value="UBIQUITIN-ACTIVATING ENZYME E1"/>
    <property type="match status" value="1"/>
</dbReference>
<dbReference type="CDD" id="cd00757">
    <property type="entry name" value="ThiF_MoeB_HesA_family"/>
    <property type="match status" value="1"/>
</dbReference>
<evidence type="ECO:0000313" key="3">
    <source>
        <dbReference type="EMBL" id="GAE30730.1"/>
    </source>
</evidence>
<dbReference type="Proteomes" id="UP000018895">
    <property type="component" value="Unassembled WGS sequence"/>
</dbReference>
<dbReference type="EMBL" id="BAUU01000013">
    <property type="protein sequence ID" value="GAE30730.1"/>
    <property type="molecule type" value="Genomic_DNA"/>
</dbReference>
<gene>
    <name evidence="3" type="ORF">JCM9152_2146</name>
</gene>
<reference evidence="3" key="1">
    <citation type="journal article" date="2014" name="Genome Announc.">
        <title>Draft Genome Sequences of Three Alkaliphilic Bacillus Strains, Bacillus wakoensis JCM 9140T, Bacillus akibai JCM 9157T, and Bacillus hemicellulosilyticus JCM 9152T.</title>
        <authorList>
            <person name="Yuki M."/>
            <person name="Oshima K."/>
            <person name="Suda W."/>
            <person name="Oshida Y."/>
            <person name="Kitamura K."/>
            <person name="Iida T."/>
            <person name="Hattori M."/>
            <person name="Ohkuma M."/>
        </authorList>
    </citation>
    <scope>NUCLEOTIDE SEQUENCE [LARGE SCALE GENOMIC DNA]</scope>
    <source>
        <strain evidence="3">JCM 9152</strain>
    </source>
</reference>
<name>W4QF47_9BACI</name>
<dbReference type="FunFam" id="3.40.50.720:FF:000080">
    <property type="entry name" value="Thiazole biosynthesis adenylyltransferase ThiF"/>
    <property type="match status" value="1"/>
</dbReference>
<dbReference type="GO" id="GO:0005829">
    <property type="term" value="C:cytosol"/>
    <property type="evidence" value="ECO:0007669"/>
    <property type="project" value="TreeGrafter"/>
</dbReference>
<sequence length="340" mass="37869">MNQEEQLERYSRQMLFAPIGKEGQEALSKKSVLIVGVGALGTVLANHLVRAGVGLVRLADRDYVEKSNLQRQMLFDEDDVLAATPKAIAAKQKLERINSSIEIEAYVTDVTKDTLPALMDGIDIVLDGTDNFRTRFLLNDMAFQARVPFAYGGAVSSRGMSALFIPGQTPCLRCFINQGAGDGQTCDTIGVISPVVDIVASYQVVEVLKYLVDDRKALRRTLKSFDIWGNHQFDLKMDRPKENCPTCQKREYPALSDEEDHITTLCGRETVQIHTGQELNLETWSERLSKVAEVKKTPFLLRAHLSSEEKLVLFPDGRVLVQGTEDVSRAKSIFNQYIGG</sequence>